<organism evidence="2 3">
    <name type="scientific">Rhizopus delemar</name>
    <dbReference type="NCBI Taxonomy" id="936053"/>
    <lineage>
        <taxon>Eukaryota</taxon>
        <taxon>Fungi</taxon>
        <taxon>Fungi incertae sedis</taxon>
        <taxon>Mucoromycota</taxon>
        <taxon>Mucoromycotina</taxon>
        <taxon>Mucoromycetes</taxon>
        <taxon>Mucorales</taxon>
        <taxon>Mucorineae</taxon>
        <taxon>Rhizopodaceae</taxon>
        <taxon>Rhizopus</taxon>
    </lineage>
</organism>
<feature type="compositionally biased region" description="Low complexity" evidence="1">
    <location>
        <begin position="107"/>
        <end position="116"/>
    </location>
</feature>
<keyword evidence="3" id="KW-1185">Reference proteome</keyword>
<accession>A0A9P7CBV7</accession>
<dbReference type="AlphaFoldDB" id="A0A9P7CBV7"/>
<proteinExistence type="predicted"/>
<protein>
    <submittedName>
        <fullName evidence="2">Uncharacterized protein</fullName>
    </submittedName>
</protein>
<dbReference type="Proteomes" id="UP000740926">
    <property type="component" value="Unassembled WGS sequence"/>
</dbReference>
<sequence length="116" mass="12161">MRRRNWLPAVCSSKPGSTPRRAISSKTWRPRSLGTGPASRSSPPMSRANPHAPVRIVEFQGDAGLGDAGLDVAFDAGLAQRDGLLGAGNLQQRHRPDGPDGLGGLRLGNPGDSAEQ</sequence>
<name>A0A9P7CBV7_9FUNG</name>
<feature type="region of interest" description="Disordered" evidence="1">
    <location>
        <begin position="87"/>
        <end position="116"/>
    </location>
</feature>
<dbReference type="EMBL" id="JAANIU010005799">
    <property type="protein sequence ID" value="KAG1545369.1"/>
    <property type="molecule type" value="Genomic_DNA"/>
</dbReference>
<evidence type="ECO:0000256" key="1">
    <source>
        <dbReference type="SAM" id="MobiDB-lite"/>
    </source>
</evidence>
<evidence type="ECO:0000313" key="3">
    <source>
        <dbReference type="Proteomes" id="UP000740926"/>
    </source>
</evidence>
<comment type="caution">
    <text evidence="2">The sequence shown here is derived from an EMBL/GenBank/DDBJ whole genome shotgun (WGS) entry which is preliminary data.</text>
</comment>
<feature type="region of interest" description="Disordered" evidence="1">
    <location>
        <begin position="1"/>
        <end position="52"/>
    </location>
</feature>
<reference evidence="2 3" key="1">
    <citation type="journal article" date="2020" name="Microb. Genom.">
        <title>Genetic diversity of clinical and environmental Mucorales isolates obtained from an investigation of mucormycosis cases among solid organ transplant recipients.</title>
        <authorList>
            <person name="Nguyen M.H."/>
            <person name="Kaul D."/>
            <person name="Muto C."/>
            <person name="Cheng S.J."/>
            <person name="Richter R.A."/>
            <person name="Bruno V.M."/>
            <person name="Liu G."/>
            <person name="Beyhan S."/>
            <person name="Sundermann A.J."/>
            <person name="Mounaud S."/>
            <person name="Pasculle A.W."/>
            <person name="Nierman W.C."/>
            <person name="Driscoll E."/>
            <person name="Cumbie R."/>
            <person name="Clancy C.J."/>
            <person name="Dupont C.L."/>
        </authorList>
    </citation>
    <scope>NUCLEOTIDE SEQUENCE [LARGE SCALE GENOMIC DNA]</scope>
    <source>
        <strain evidence="2 3">GL24</strain>
    </source>
</reference>
<gene>
    <name evidence="2" type="ORF">G6F50_013760</name>
</gene>
<feature type="compositionally biased region" description="Low complexity" evidence="1">
    <location>
        <begin position="37"/>
        <end position="50"/>
    </location>
</feature>
<evidence type="ECO:0000313" key="2">
    <source>
        <dbReference type="EMBL" id="KAG1545369.1"/>
    </source>
</evidence>